<dbReference type="AlphaFoldDB" id="C8PPS5"/>
<sequence length="98" mass="10798">MGVIYAKNDFISTIGYDGAAAVVDKERRAKNGNKTLAQLLEAGAFRSAAAFAVYDDSQEELQTVTDYYNKLAHADYTTENILRVFGITKTDSKKVILL</sequence>
<dbReference type="eggNOG" id="ENOG502ZIX0">
    <property type="taxonomic scope" value="Bacteria"/>
</dbReference>
<proteinExistence type="predicted"/>
<dbReference type="EMBL" id="ACYH01000030">
    <property type="protein sequence ID" value="EEV20618.1"/>
    <property type="molecule type" value="Genomic_DNA"/>
</dbReference>
<dbReference type="Proteomes" id="UP000004509">
    <property type="component" value="Unassembled WGS sequence"/>
</dbReference>
<protein>
    <submittedName>
        <fullName evidence="1">Uncharacterized protein</fullName>
    </submittedName>
</protein>
<organism evidence="1 2">
    <name type="scientific">Treponema vincentii ATCC 35580</name>
    <dbReference type="NCBI Taxonomy" id="596324"/>
    <lineage>
        <taxon>Bacteria</taxon>
        <taxon>Pseudomonadati</taxon>
        <taxon>Spirochaetota</taxon>
        <taxon>Spirochaetia</taxon>
        <taxon>Spirochaetales</taxon>
        <taxon>Treponemataceae</taxon>
        <taxon>Treponema</taxon>
    </lineage>
</organism>
<name>C8PPS5_9SPIR</name>
<dbReference type="RefSeq" id="WP_006188577.1">
    <property type="nucleotide sequence ID" value="NZ_ACYH01000030.1"/>
</dbReference>
<dbReference type="OrthoDB" id="350586at2"/>
<evidence type="ECO:0000313" key="1">
    <source>
        <dbReference type="EMBL" id="EEV20618.1"/>
    </source>
</evidence>
<comment type="caution">
    <text evidence="1">The sequence shown here is derived from an EMBL/GenBank/DDBJ whole genome shotgun (WGS) entry which is preliminary data.</text>
</comment>
<evidence type="ECO:0000313" key="2">
    <source>
        <dbReference type="Proteomes" id="UP000004509"/>
    </source>
</evidence>
<gene>
    <name evidence="1" type="ORF">TREVI0001_2196</name>
</gene>
<reference evidence="1 2" key="1">
    <citation type="submission" date="2009-07" db="EMBL/GenBank/DDBJ databases">
        <authorList>
            <person name="Madupu R."/>
            <person name="Sebastian Y."/>
            <person name="Durkin A.S."/>
            <person name="Torralba M."/>
            <person name="Methe B."/>
            <person name="Sutton G.G."/>
            <person name="Strausberg R.L."/>
            <person name="Nelson K.E."/>
        </authorList>
    </citation>
    <scope>NUCLEOTIDE SEQUENCE [LARGE SCALE GENOMIC DNA]</scope>
    <source>
        <strain evidence="1 2">ATCC 35580</strain>
    </source>
</reference>
<accession>C8PPS5</accession>